<reference evidence="1 2" key="1">
    <citation type="submission" date="2019-10" db="EMBL/GenBank/DDBJ databases">
        <title>Draft Genome Sequence of the Caffeine Degrading Methylotroph Methylorubrum populi PINKEL.</title>
        <authorList>
            <person name="Dawson S.C."/>
            <person name="Zhang X."/>
            <person name="Wright M.E."/>
            <person name="Sharma G."/>
            <person name="Langner J.T."/>
            <person name="Ditty J.L."/>
            <person name="Subuyuj G.A."/>
        </authorList>
    </citation>
    <scope>NUCLEOTIDE SEQUENCE [LARGE SCALE GENOMIC DNA]</scope>
    <source>
        <strain evidence="1 2">Pinkel</strain>
    </source>
</reference>
<dbReference type="AlphaFoldDB" id="A0A833JCP8"/>
<proteinExistence type="predicted"/>
<evidence type="ECO:0000313" key="1">
    <source>
        <dbReference type="EMBL" id="KAB7788056.1"/>
    </source>
</evidence>
<sequence length="219" mass="22949">MTNILSIYPRRQDLRTQTNEDWTDGFPLYRAGLAGVVPGAKNVGNGALTVISVDPTTPLGGYEVEVTSVGGLTAITITDPFGAVSARGFAGTPLYASGITLNLAIGSTAFAVGDTFAVQPTVDFIDDTGIRYVLQVRRSQDAASLVFQADSAPPDGSTPTIVAGDGAGRPALLVPYTLMDASRFPEGDFVYDLLAVADGRRRVVYYGNLSHVQGAGYIP</sequence>
<evidence type="ECO:0000313" key="2">
    <source>
        <dbReference type="Proteomes" id="UP000469949"/>
    </source>
</evidence>
<dbReference type="EMBL" id="WEKV01000001">
    <property type="protein sequence ID" value="KAB7788056.1"/>
    <property type="molecule type" value="Genomic_DNA"/>
</dbReference>
<comment type="caution">
    <text evidence="1">The sequence shown here is derived from an EMBL/GenBank/DDBJ whole genome shotgun (WGS) entry which is preliminary data.</text>
</comment>
<accession>A0A833JCP8</accession>
<gene>
    <name evidence="1" type="ORF">F8B43_0061</name>
</gene>
<name>A0A833JCP8_9HYPH</name>
<protein>
    <submittedName>
        <fullName evidence="1">Uncharacterized protein</fullName>
    </submittedName>
</protein>
<organism evidence="1 2">
    <name type="scientific">Methylorubrum populi</name>
    <dbReference type="NCBI Taxonomy" id="223967"/>
    <lineage>
        <taxon>Bacteria</taxon>
        <taxon>Pseudomonadati</taxon>
        <taxon>Pseudomonadota</taxon>
        <taxon>Alphaproteobacteria</taxon>
        <taxon>Hyphomicrobiales</taxon>
        <taxon>Methylobacteriaceae</taxon>
        <taxon>Methylorubrum</taxon>
    </lineage>
</organism>
<dbReference type="Proteomes" id="UP000469949">
    <property type="component" value="Unassembled WGS sequence"/>
</dbReference>
<dbReference type="RefSeq" id="WP_152275584.1">
    <property type="nucleotide sequence ID" value="NZ_WEKV01000001.1"/>
</dbReference>